<evidence type="ECO:0000313" key="2">
    <source>
        <dbReference type="Proteomes" id="UP000015525"/>
    </source>
</evidence>
<accession>T0H0Z1</accession>
<comment type="caution">
    <text evidence="1">The sequence shown here is derived from an EMBL/GenBank/DDBJ whole genome shotgun (WGS) entry which is preliminary data.</text>
</comment>
<evidence type="ECO:0000313" key="1">
    <source>
        <dbReference type="EMBL" id="EQB09981.1"/>
    </source>
</evidence>
<reference evidence="1 2" key="1">
    <citation type="journal article" date="2013" name="Genome Announc.">
        <title>Draft Genome Sequence of Sphingobium quisquiliarum Strain P25T, a Novel Hexachlorocyclohexane (HCH)-Degrading Bacterium Isolated from an HCH Dumpsite.</title>
        <authorList>
            <person name="Kumar Singh A."/>
            <person name="Sangwan N."/>
            <person name="Sharma A."/>
            <person name="Gupta V."/>
            <person name="Khurana J.P."/>
            <person name="Lal R."/>
        </authorList>
    </citation>
    <scope>NUCLEOTIDE SEQUENCE [LARGE SCALE GENOMIC DNA]</scope>
    <source>
        <strain evidence="1 2">P25</strain>
    </source>
</reference>
<proteinExistence type="predicted"/>
<protein>
    <submittedName>
        <fullName evidence="1">Uncharacterized protein</fullName>
    </submittedName>
</protein>
<dbReference type="Proteomes" id="UP000015525">
    <property type="component" value="Unassembled WGS sequence"/>
</dbReference>
<dbReference type="AlphaFoldDB" id="T0H0Z1"/>
<gene>
    <name evidence="1" type="ORF">L288_05015</name>
</gene>
<organism evidence="1 2">
    <name type="scientific">Sphingobium quisquiliarum P25</name>
    <dbReference type="NCBI Taxonomy" id="1329909"/>
    <lineage>
        <taxon>Bacteria</taxon>
        <taxon>Pseudomonadati</taxon>
        <taxon>Pseudomonadota</taxon>
        <taxon>Alphaproteobacteria</taxon>
        <taxon>Sphingomonadales</taxon>
        <taxon>Sphingomonadaceae</taxon>
        <taxon>Sphingobium</taxon>
    </lineage>
</organism>
<name>T0H0Z1_9SPHN</name>
<keyword evidence="2" id="KW-1185">Reference proteome</keyword>
<sequence length="32" mass="3666">MMSFLSLFGLSVSKPRPDRSIQGERMMCGKEF</sequence>
<dbReference type="EMBL" id="ATHO01000044">
    <property type="protein sequence ID" value="EQB09981.1"/>
    <property type="molecule type" value="Genomic_DNA"/>
</dbReference>